<comment type="subcellular location">
    <subcellularLocation>
        <location evidence="2">Cell membrane</location>
        <topology evidence="2">Peripheral membrane protein</topology>
    </subcellularLocation>
    <subcellularLocation>
        <location evidence="1">Cell projection</location>
        <location evidence="1">Cilium</location>
    </subcellularLocation>
    <subcellularLocation>
        <location evidence="3">Cytoplasm</location>
        <location evidence="3">Cytoskeleton</location>
    </subcellularLocation>
</comment>
<dbReference type="Pfam" id="PF18199">
    <property type="entry name" value="Dynein_C"/>
    <property type="match status" value="1"/>
</dbReference>
<dbReference type="Pfam" id="PF12777">
    <property type="entry name" value="MT"/>
    <property type="match status" value="1"/>
</dbReference>
<dbReference type="InterPro" id="IPR042228">
    <property type="entry name" value="Dynein_linker_3"/>
</dbReference>
<feature type="domain" description="AAA+ ATPase" evidence="21">
    <location>
        <begin position="1646"/>
        <end position="1742"/>
    </location>
</feature>
<dbReference type="Pfam" id="PF22597">
    <property type="entry name" value="DYN_lid"/>
    <property type="match status" value="1"/>
</dbReference>
<feature type="domain" description="AAA+ ATPase" evidence="21">
    <location>
        <begin position="1933"/>
        <end position="2088"/>
    </location>
</feature>
<keyword evidence="17" id="KW-0206">Cytoskeleton</keyword>
<dbReference type="InterPro" id="IPR041658">
    <property type="entry name" value="AAA_lid_11"/>
</dbReference>
<evidence type="ECO:0000256" key="4">
    <source>
        <dbReference type="ARBA" id="ARBA00008887"/>
    </source>
</evidence>
<dbReference type="PANTHER" id="PTHR45703:SF22">
    <property type="entry name" value="DYNEIN CYTOPLASMIC 2 HEAVY CHAIN 1"/>
    <property type="match status" value="1"/>
</dbReference>
<evidence type="ECO:0000256" key="16">
    <source>
        <dbReference type="ARBA" id="ARBA00023175"/>
    </source>
</evidence>
<evidence type="ECO:0000256" key="14">
    <source>
        <dbReference type="ARBA" id="ARBA00023069"/>
    </source>
</evidence>
<dbReference type="InterPro" id="IPR003593">
    <property type="entry name" value="AAA+_ATPase"/>
</dbReference>
<dbReference type="Pfam" id="PF12775">
    <property type="entry name" value="AAA_7"/>
    <property type="match status" value="1"/>
</dbReference>
<dbReference type="GeneID" id="112683382"/>
<dbReference type="SMART" id="SM00382">
    <property type="entry name" value="AAA"/>
    <property type="match status" value="2"/>
</dbReference>
<evidence type="ECO:0000313" key="22">
    <source>
        <dbReference type="Proteomes" id="UP000694846"/>
    </source>
</evidence>
<keyword evidence="7" id="KW-0963">Cytoplasm</keyword>
<evidence type="ECO:0000256" key="18">
    <source>
        <dbReference type="ARBA" id="ARBA00023273"/>
    </source>
</evidence>
<dbReference type="Gene3D" id="1.10.8.720">
    <property type="entry name" value="Region D6 of dynein motor"/>
    <property type="match status" value="1"/>
</dbReference>
<dbReference type="GO" id="GO:0051959">
    <property type="term" value="F:dynein light intermediate chain binding"/>
    <property type="evidence" value="ECO:0007669"/>
    <property type="project" value="InterPro"/>
</dbReference>
<keyword evidence="18" id="KW-0966">Cell projection</keyword>
<feature type="coiled-coil region" evidence="20">
    <location>
        <begin position="3009"/>
        <end position="3085"/>
    </location>
</feature>
<keyword evidence="13 20" id="KW-0175">Coiled coil</keyword>
<dbReference type="GO" id="GO:0005524">
    <property type="term" value="F:ATP binding"/>
    <property type="evidence" value="ECO:0007669"/>
    <property type="project" value="UniProtKB-KW"/>
</dbReference>
<dbReference type="GO" id="GO:0008569">
    <property type="term" value="F:minus-end-directed microtubule motor activity"/>
    <property type="evidence" value="ECO:0007669"/>
    <property type="project" value="InterPro"/>
</dbReference>
<keyword evidence="22" id="KW-1185">Reference proteome</keyword>
<gene>
    <name evidence="23" type="primary">LOC112683382</name>
</gene>
<dbReference type="Gene3D" id="3.20.180.20">
    <property type="entry name" value="Dynein heavy chain, N-terminal domain 2"/>
    <property type="match status" value="1"/>
</dbReference>
<dbReference type="FunFam" id="3.20.180.20:FF:000002">
    <property type="entry name" value="Cytoplasmic dynein heavy chain 1"/>
    <property type="match status" value="1"/>
</dbReference>
<dbReference type="GO" id="GO:0005929">
    <property type="term" value="C:cilium"/>
    <property type="evidence" value="ECO:0007669"/>
    <property type="project" value="UniProtKB-SubCell"/>
</dbReference>
<sequence length="4189" mass="484572">MTDIRQNFIIKTAGNYFGLDPVDENNILKSGIEYLNAFLNSSNCCTLYVRSTDSNTLEANDKIVLQKEQNKKVIVFYKTRPESITEHNLHLIICVYSMLESPTEALYHSLHYIYTPSLLKDTESEIKLDPKLQCLISDLEMGLKTTIFKSSFNQTNNSIESHLGAIIDIEDEAEYWTVVKKHTNNKSESIAAEKICSLFSPVIKQFRESSIQDIEECLENIHNCLDDIWKIEEIKYSQARMEHLFEVIGNNIIKLIQQKTIDMNIWSSDYYENIDMLKMCKIICSKWIKICEELTILYWPNYSYHKWIGSKYLPENVISFSNHVEEIISILCVNYQMIKLLTTNEQEKLRTTDNLKPFTEFKYVSQLNIYTKAMWTTAVEKFEQKLQPAEDLIVGKLRNLIDRKKNNTVELIYEFVRYQEIIERPSIYTQLKGELENFLNCVKQMINAIEDETDGDQVKKSSVLELAGLEPIVRKLYSLKQQEAKLNSVEKVSDRIIFHLNDYHLLKDEINLKKKIINNLLTESYNDWLKDRRSAIINKSFRLNTDEPVIYFQSDKLMKVNFNPEIELLIREVKMLKILGYKIPSEIENVSETGSKFLRQAKSLEQIASFHNTIGDRMIPSQRPMMLSSAIDLLNIVKRQKSVTWTDIQSIDNYILEMRNLMEKISLENQTLANYHQAISNKIINLMDIDILQEQHLWKQSLKSIRDIVRQVEEKFLNCEAWKTHLDYQIYKVLNHRYQIGLEALNQHLPDFRIEIVYRQRQLKFNPPMEEIRMKYFSLLKKFISVPIVFRGIMDSSDSKFTTIVDRNAPKFTKLFLRAENLFERLEDILKEWEGRVVLGSIDMENMIQETIKTAHDWEINFRSSKSWGQQIAKFNCAELNVECFIVSTAAVRLELEIHNRRYWDTLSTLLLSSILFDIANLNKFVEESTNALQHQSSSAKQINRNHKNIIDASIEMDNLVLEMIKKYKVLSNWTNEKIEKMNKVLSDWENFKNMLEDHQMVVGQQIETMKNNLISEMQRVLNMFETFNSRWQQYKPKGYNDENNLKFKKIIDFLKNSRTEWNALKEQKEKIVNEYKDAYIDIPDFSTYDSIENEMEHLEHLWGLYDEFNSDLHSIGQEEWIGFRSKAYKKIMDFILQWQEKLKKTPTSPLVIKIHNELETLKAFSLCIKYVEGEHFTEKHWIELFSIIGVPYKHIEQLKFEDFILVKENIQEKLTVIQELNTKAASEITIRQALSELDMWEFETYFSTLKYIDSKGQNIQIIGDFKTIFNSIGEKQCLLQSIKNTSNDEQFLEKSNAWEGKLIELDTYLRQFSQVQRKWLYLDPIFGSGTLKIDKEVKIRFDRVDRDFKYILQQSIDSKVLQFLKISNIKNLLESMLNLLATTKKSLNNFLENKRKIFPRFYFLSDEDLLEMIGQTKKTSVVQAHLKKLFSGVQNVQFNKSGNIIAIESPQNEIVILDKPVQVSNQIEEWLQLLVLEITNTLKIYFMKCLKEPDPLKYPSQILCMVNEVLFSSRCEEAIKKQQLQQLQKALKSQLDTYTELNIESTLNGENVLHLKIKGLILDTIHHLNVVDELINSRVSSVHDWEWQKRIRFYSDSEGEISIKMVDSEFQYSYEYQGISPKLVHTPLTDNCYLTLTQAMSMGFGGNPYGPAGTGKTESVKALGYLFGRQVLVFNCDEGIDIKSLTRILIGLARCGAWGCFDEFNRLEDSTLSMISTRIHPIQEAIKNQETSFILENQKINLNLNAGIFVTLNPAGQEYGGRNKLPDNLKQLFRPVVMSKPDQTLITNVTLHAEGFKHPKTIAKKLVETFDSARQLLSNQQHYDWGLRALKTVIGFCGTILKASATSKSLVEECSVAVQALELNTISKLTFDDSVLFKSLVSDIFPEVQITNSPLIHDTLTQKIRRAAEDMGLQINQRQEQKCVELYEQLQQRMGVVVMGPPSTGKTTIIQLLSRALATNNNIKIHKINPKAQTRSQLLGKVDLDTRQWIDGIISKAAQQAYSENTDIISWIIFDGDVDPEWIESLNSVLDDNRLLTLPSGWRIQFGSNINFIFETHSLRHASPATVSRMGIILLSEEDVNIKNVIDSWINMFPKCNVIKEYEVQLYKAIKWVEMNSQYVCPCSTISTVKNILHILQGVESKSHFVVCLINGLGANFNSSQRDKFSKMVFEIFEEYMPEINAKYFYYNQTTDNIETYNLLDTDNFDLFEYKIGDLIETPRISHATDILIKWIQQSTSIFVIGPSASGKSKTILKCTNLIRGIECVTIHCSAHTSPEQVLLKISQICMVVSNNKGRVYRPRNSEKLILHFKNLNHVKPDKWGTIHLAAFIQQLIFFRGFYEPTTLEWMGIENNIVIINSLTSVDRINPRMVSASNILYIENPQKYELIKICLEYLRTTIEKKSEIANAIVDLLVKTREMLTSVQMPHYTFTNHILIELCQNLSRYQINNENNAAKVLFFEANHIFNDRLVKYEDKKKFEGIIQKIYSDYHLNFQYEDVIYICDRKIDPSHIGMLIKVNIEEWKTIIEKCIITNETTNQDVELNTELLYRITADCERILTKPRGCILLLGRLGIGRNLAVRIVASRHNATVVSPKIRPVFNLNAFKNDLKTIMQTCGIENEEIYYVVEEYHIVNKEVLDIISCLIVSGELMGLYQNEELESLCSPLKDEMSQQNFDGTPTTFFKQRIKNNLHVIMILDSESEFFNNCLENSPAVLDHSHVIWKDKLDEKTMNTISEIIFKKNKIIENFPCITEHISYFTNIHEEAEAWIKICPRRYISFLQTFSDLLLNKQESIYKRMTHLKAGLSKLTDARNIVAKLKSDAGVQETKLAEKQEKANQALNMISRTMQGVNTKKEQMESLRKEFQIKNDFLNQRNKEIDQELAKVEPLIEEAQSAVSNIKSEALTEIRSLRAPPEVIRDILEGVLRLMGIQDTSWNSMKTFLAKRGVKEEIRFFDARRISEANRDSVEKLLESKRDSFDSKNAKRASAAAAPLASWVVANVAYSHILHKIKPLETEHASLKSKLQKAEEQIELLSDGLDSVEKNVVELREQLNVNTKEAAEIELNINKEKKTIDSAQKLVEKLDDEFSRWGLQVTELSLTLKNLLPSTLLASAFVTYLSGCSDSLRNEKIEKWKYELNSNEFSFSKFMESECQILQWITEGLPSDETSHQNAIILKQIKNIRISAKFYPLIIDPNNNIMEWLKLKLPVNSIEITSFENPKLYSNLELAVRFGKTMIIYNVREIGPILIPVLKNDFIIEGSRKMVQIADRLVDYNENFQLYLFSSNADLNLPSDQSVLLTTVNFTLNHIGLTEQLLRHALKVQNPKLDSMHLELLHKEEEFKSKLHVLQENVLKYLADARGNILENQELLNSLDDIKTNSSEISKSLNESLKVQSQLESECQVYKPFSSYASNIYFALKYLFNVNRFCQISLATFVKLFQSTLKESTGGINQEKKLLHTIYYYVSRSLFKDQRLTFATYLSYKLNPNEFGPNEWELFIGKNTSNVDEGLNFKDSVPKWIDDDRTYDVYMLKEMVPELYEKLQLENQNIWKDFIGAANHGIPNFVNASNFQKVLITQALKPDRLHKILTEFSLNQLKLTDLSPSTLNLSKLVEENSEPMMVITSIGSDPSDELRMLAKKVTHTNCTEIAMGEDQKELETLRELCKQPKWVVLKNVHLCSASLLMTLEKLLKSLGNVHENFAVWMTTEPDDKIQNSFIMSCVKVAYEAPHGVKKNMRRAYDIWKNERIKWSSSDETRSVYALAWFHSIILERRTYIPQGWSQYYEFNDSDLSATLKVLQKSMHRENSSTRWAHIQGLCEKAIYGGRITNVQDMAILTTYLRCIFTSDNVNWKDGIPGIMNLNSGDTKDIENALRSVPEQDTSKILDLPENVDRSWQKKQSIEIISQLRRISAGIQVKQLKGDWHLDIQPILNLWKALNKGTNLIELSTVKNAADSNQQPIDVFVDQELNFAIRLVKNIHKSLAAINQAIRGNTRPSPTASDTVFHLLQLQTPKKWMDLWDGPNDSTTYVRSVVARTISVNKMKASADKLSEKIDLDKLFHPKTFLIALKQQSAKYYKMPMDSLTLDCSLSSNGLKGSKISSTVSNLILEGARFHRNTLIENTIDSPSVTIIEDIKIAWIPEEHTKNSKKSDLLIALYETQSRDHLISLLPIAIPLNERKKWILAGVTLFLRTH</sequence>
<dbReference type="Gene3D" id="1.20.920.30">
    <property type="match status" value="1"/>
</dbReference>
<dbReference type="Gene3D" id="3.10.490.20">
    <property type="match status" value="1"/>
</dbReference>
<dbReference type="Pfam" id="PF08385">
    <property type="entry name" value="DHC_N1"/>
    <property type="match status" value="1"/>
</dbReference>
<keyword evidence="16" id="KW-0505">Motor protein</keyword>
<dbReference type="OrthoDB" id="447173at2759"/>
<dbReference type="Gene3D" id="1.20.920.20">
    <property type="match status" value="1"/>
</dbReference>
<evidence type="ECO:0000256" key="6">
    <source>
        <dbReference type="ARBA" id="ARBA00022475"/>
    </source>
</evidence>
<dbReference type="Gene3D" id="6.10.140.1060">
    <property type="match status" value="1"/>
</dbReference>
<dbReference type="InterPro" id="IPR035706">
    <property type="entry name" value="AAA_9"/>
</dbReference>
<dbReference type="GO" id="GO:0030286">
    <property type="term" value="C:dynein complex"/>
    <property type="evidence" value="ECO:0007669"/>
    <property type="project" value="UniProtKB-KW"/>
</dbReference>
<dbReference type="InterPro" id="IPR042222">
    <property type="entry name" value="Dynein_2_N"/>
</dbReference>
<dbReference type="Pfam" id="PF12780">
    <property type="entry name" value="AAA_8"/>
    <property type="match status" value="1"/>
</dbReference>
<dbReference type="RefSeq" id="XP_025410193.1">
    <property type="nucleotide sequence ID" value="XM_025554408.1"/>
</dbReference>
<dbReference type="GO" id="GO:0005886">
    <property type="term" value="C:plasma membrane"/>
    <property type="evidence" value="ECO:0007669"/>
    <property type="project" value="UniProtKB-SubCell"/>
</dbReference>
<keyword evidence="9" id="KW-0547">Nucleotide-binding</keyword>
<dbReference type="Gene3D" id="1.10.8.1220">
    <property type="match status" value="1"/>
</dbReference>
<dbReference type="PANTHER" id="PTHR45703">
    <property type="entry name" value="DYNEIN HEAVY CHAIN"/>
    <property type="match status" value="1"/>
</dbReference>
<evidence type="ECO:0000256" key="12">
    <source>
        <dbReference type="ARBA" id="ARBA00023017"/>
    </source>
</evidence>
<evidence type="ECO:0000313" key="23">
    <source>
        <dbReference type="RefSeq" id="XP_025410193.1"/>
    </source>
</evidence>
<dbReference type="Pfam" id="PF18198">
    <property type="entry name" value="AAA_lid_11"/>
    <property type="match status" value="1"/>
</dbReference>
<evidence type="ECO:0000256" key="3">
    <source>
        <dbReference type="ARBA" id="ARBA00004245"/>
    </source>
</evidence>
<name>A0A8B8FHK4_9HEMI</name>
<comment type="similarity">
    <text evidence="4">Belongs to the dynein heavy chain family.</text>
</comment>
<dbReference type="Pfam" id="PF21264">
    <property type="entry name" value="DYNC2H1_AAA_dom"/>
    <property type="match status" value="1"/>
</dbReference>
<evidence type="ECO:0000256" key="17">
    <source>
        <dbReference type="ARBA" id="ARBA00023212"/>
    </source>
</evidence>
<evidence type="ECO:0000256" key="2">
    <source>
        <dbReference type="ARBA" id="ARBA00004202"/>
    </source>
</evidence>
<organism evidence="22 23">
    <name type="scientific">Sipha flava</name>
    <name type="common">yellow sugarcane aphid</name>
    <dbReference type="NCBI Taxonomy" id="143950"/>
    <lineage>
        <taxon>Eukaryota</taxon>
        <taxon>Metazoa</taxon>
        <taxon>Ecdysozoa</taxon>
        <taxon>Arthropoda</taxon>
        <taxon>Hexapoda</taxon>
        <taxon>Insecta</taxon>
        <taxon>Pterygota</taxon>
        <taxon>Neoptera</taxon>
        <taxon>Paraneoptera</taxon>
        <taxon>Hemiptera</taxon>
        <taxon>Sternorrhyncha</taxon>
        <taxon>Aphidomorpha</taxon>
        <taxon>Aphidoidea</taxon>
        <taxon>Aphididae</taxon>
        <taxon>Sipha</taxon>
    </lineage>
</organism>
<evidence type="ECO:0000256" key="7">
    <source>
        <dbReference type="ARBA" id="ARBA00022490"/>
    </source>
</evidence>
<dbReference type="InterPro" id="IPR042219">
    <property type="entry name" value="AAA_lid_11_sf"/>
</dbReference>
<evidence type="ECO:0000256" key="5">
    <source>
        <dbReference type="ARBA" id="ARBA00022473"/>
    </source>
</evidence>
<evidence type="ECO:0000256" key="9">
    <source>
        <dbReference type="ARBA" id="ARBA00022741"/>
    </source>
</evidence>
<protein>
    <recommendedName>
        <fullName evidence="19">Cytoplasmic dynein 2 heavy chain 1</fullName>
    </recommendedName>
</protein>
<keyword evidence="10" id="KW-0970">Cilium biogenesis/degradation</keyword>
<dbReference type="InterPro" id="IPR024317">
    <property type="entry name" value="Dynein_heavy_chain_D4_dom"/>
</dbReference>
<dbReference type="InterPro" id="IPR004273">
    <property type="entry name" value="Dynein_heavy_D6_P-loop"/>
</dbReference>
<dbReference type="InterPro" id="IPR013602">
    <property type="entry name" value="Dynein_heavy_linker"/>
</dbReference>
<dbReference type="SUPFAM" id="SSF52540">
    <property type="entry name" value="P-loop containing nucleoside triphosphate hydrolases"/>
    <property type="match status" value="4"/>
</dbReference>
<evidence type="ECO:0000256" key="19">
    <source>
        <dbReference type="ARBA" id="ARBA00023902"/>
    </source>
</evidence>
<reference evidence="23" key="1">
    <citation type="submission" date="2025-08" db="UniProtKB">
        <authorList>
            <consortium name="RefSeq"/>
        </authorList>
    </citation>
    <scope>IDENTIFICATION</scope>
    <source>
        <tissue evidence="23">Whole body</tissue>
    </source>
</reference>
<dbReference type="InterPro" id="IPR043157">
    <property type="entry name" value="Dynein_AAA1S"/>
</dbReference>
<keyword evidence="15" id="KW-0472">Membrane</keyword>
<dbReference type="InterPro" id="IPR026983">
    <property type="entry name" value="DHC"/>
</dbReference>
<dbReference type="Pfam" id="PF08393">
    <property type="entry name" value="DHC_N2"/>
    <property type="match status" value="1"/>
</dbReference>
<evidence type="ECO:0000256" key="15">
    <source>
        <dbReference type="ARBA" id="ARBA00023136"/>
    </source>
</evidence>
<keyword evidence="6" id="KW-1003">Cell membrane</keyword>
<dbReference type="InterPro" id="IPR027417">
    <property type="entry name" value="P-loop_NTPase"/>
</dbReference>
<dbReference type="GO" id="GO:0045505">
    <property type="term" value="F:dynein intermediate chain binding"/>
    <property type="evidence" value="ECO:0007669"/>
    <property type="project" value="InterPro"/>
</dbReference>
<evidence type="ECO:0000256" key="8">
    <source>
        <dbReference type="ARBA" id="ARBA00022701"/>
    </source>
</evidence>
<dbReference type="Pfam" id="PF12774">
    <property type="entry name" value="AAA_6"/>
    <property type="match status" value="1"/>
</dbReference>
<accession>A0A8B8FHK4</accession>
<dbReference type="FunFam" id="1.20.920.20:FF:000002">
    <property type="entry name" value="Cytoplasmic dynein 1 heavy chain"/>
    <property type="match status" value="1"/>
</dbReference>
<evidence type="ECO:0000256" key="1">
    <source>
        <dbReference type="ARBA" id="ARBA00004138"/>
    </source>
</evidence>
<dbReference type="FunFam" id="3.40.50.300:FF:000071">
    <property type="entry name" value="Cytoplasmic dynein heavy chain 1"/>
    <property type="match status" value="1"/>
</dbReference>
<keyword evidence="11" id="KW-0067">ATP-binding</keyword>
<dbReference type="GO" id="GO:0030030">
    <property type="term" value="P:cell projection organization"/>
    <property type="evidence" value="ECO:0007669"/>
    <property type="project" value="UniProtKB-KW"/>
</dbReference>
<dbReference type="GO" id="GO:0005874">
    <property type="term" value="C:microtubule"/>
    <property type="evidence" value="ECO:0007669"/>
    <property type="project" value="UniProtKB-KW"/>
</dbReference>
<dbReference type="InterPro" id="IPR035699">
    <property type="entry name" value="AAA_6"/>
</dbReference>
<dbReference type="GO" id="GO:0007018">
    <property type="term" value="P:microtubule-based movement"/>
    <property type="evidence" value="ECO:0007669"/>
    <property type="project" value="InterPro"/>
</dbReference>
<keyword evidence="8" id="KW-0493">Microtubule</keyword>
<dbReference type="InterPro" id="IPR013594">
    <property type="entry name" value="Dynein_heavy_tail"/>
</dbReference>
<proteinExistence type="inferred from homology"/>
<evidence type="ECO:0000256" key="13">
    <source>
        <dbReference type="ARBA" id="ARBA00023054"/>
    </source>
</evidence>
<dbReference type="Gene3D" id="1.20.1270.280">
    <property type="match status" value="1"/>
</dbReference>
<keyword evidence="14" id="KW-0969">Cilium</keyword>
<evidence type="ECO:0000256" key="11">
    <source>
        <dbReference type="ARBA" id="ARBA00022840"/>
    </source>
</evidence>
<keyword evidence="5" id="KW-0217">Developmental protein</keyword>
<dbReference type="InterPro" id="IPR043160">
    <property type="entry name" value="Dynein_C_barrel"/>
</dbReference>
<dbReference type="CTD" id="35073"/>
<dbReference type="Proteomes" id="UP000694846">
    <property type="component" value="Unplaced"/>
</dbReference>
<keyword evidence="12" id="KW-0243">Dynein</keyword>
<dbReference type="InterPro" id="IPR049400">
    <property type="entry name" value="DYNC2H1_AAA_dom"/>
</dbReference>
<evidence type="ECO:0000259" key="21">
    <source>
        <dbReference type="SMART" id="SM00382"/>
    </source>
</evidence>
<dbReference type="Gene3D" id="1.20.140.100">
    <property type="entry name" value="Dynein heavy chain, N-terminal domain 2"/>
    <property type="match status" value="1"/>
</dbReference>
<dbReference type="Gene3D" id="1.20.58.1120">
    <property type="match status" value="1"/>
</dbReference>
<dbReference type="Gene3D" id="1.10.8.710">
    <property type="match status" value="1"/>
</dbReference>
<dbReference type="InterPro" id="IPR024743">
    <property type="entry name" value="Dynein_HC_stalk"/>
</dbReference>
<dbReference type="Pfam" id="PF12781">
    <property type="entry name" value="AAA_9"/>
    <property type="match status" value="1"/>
</dbReference>
<dbReference type="Pfam" id="PF03028">
    <property type="entry name" value="Dynein_heavy"/>
    <property type="match status" value="1"/>
</dbReference>
<feature type="coiled-coil region" evidence="20">
    <location>
        <begin position="2853"/>
        <end position="2880"/>
    </location>
</feature>
<dbReference type="InterPro" id="IPR054354">
    <property type="entry name" value="DYNC2H1-like_lid"/>
</dbReference>
<dbReference type="InterPro" id="IPR041228">
    <property type="entry name" value="Dynein_C"/>
</dbReference>
<evidence type="ECO:0000256" key="20">
    <source>
        <dbReference type="SAM" id="Coils"/>
    </source>
</evidence>
<dbReference type="Gene3D" id="3.40.50.300">
    <property type="entry name" value="P-loop containing nucleotide triphosphate hydrolases"/>
    <property type="match status" value="5"/>
</dbReference>
<evidence type="ECO:0000256" key="10">
    <source>
        <dbReference type="ARBA" id="ARBA00022794"/>
    </source>
</evidence>